<dbReference type="PROSITE" id="PS00318">
    <property type="entry name" value="HMG_COA_REDUCTASE_2"/>
    <property type="match status" value="1"/>
</dbReference>
<dbReference type="SUPFAM" id="SSF56542">
    <property type="entry name" value="Substrate-binding domain of HMG-CoA reductase"/>
    <property type="match status" value="1"/>
</dbReference>
<dbReference type="InterPro" id="IPR023282">
    <property type="entry name" value="HMG_CoA_Rdtase_N"/>
</dbReference>
<dbReference type="InterPro" id="IPR023076">
    <property type="entry name" value="HMG_CoA_Rdtase_CS"/>
</dbReference>
<comment type="similarity">
    <text evidence="2 9">Belongs to the HMG-CoA reductase family.</text>
</comment>
<dbReference type="PROSITE" id="PS00066">
    <property type="entry name" value="HMG_COA_REDUCTASE_1"/>
    <property type="match status" value="1"/>
</dbReference>
<comment type="caution">
    <text evidence="11">The sequence shown here is derived from an EMBL/GenBank/DDBJ whole genome shotgun (WGS) entry which is preliminary data.</text>
</comment>
<protein>
    <recommendedName>
        <fullName evidence="9">3-hydroxy-3-methylglutaryl coenzyme A reductase</fullName>
        <shortName evidence="9">HMG-CoA reductase</shortName>
        <ecNumber evidence="9">1.1.1.34</ecNumber>
    </recommendedName>
</protein>
<dbReference type="PROSITE" id="PS50156">
    <property type="entry name" value="SSD"/>
    <property type="match status" value="1"/>
</dbReference>
<evidence type="ECO:0000256" key="8">
    <source>
        <dbReference type="ARBA" id="ARBA00023136"/>
    </source>
</evidence>
<feature type="transmembrane region" description="Helical" evidence="9">
    <location>
        <begin position="363"/>
        <end position="385"/>
    </location>
</feature>
<dbReference type="NCBIfam" id="TIGR00533">
    <property type="entry name" value="HMG_CoA_R_NADP"/>
    <property type="match status" value="1"/>
</dbReference>
<evidence type="ECO:0000313" key="11">
    <source>
        <dbReference type="EMBL" id="GAA5813930.1"/>
    </source>
</evidence>
<keyword evidence="5 9" id="KW-0521">NADP</keyword>
<reference evidence="11 12" key="1">
    <citation type="submission" date="2024-04" db="EMBL/GenBank/DDBJ databases">
        <title>genome sequences of Mucor flavus KT1a and Helicostylum pulchrum KT1b strains isolated from the surface of a dry-aged beef.</title>
        <authorList>
            <person name="Toyotome T."/>
            <person name="Hosono M."/>
            <person name="Torimaru M."/>
            <person name="Fukuda K."/>
            <person name="Mikami N."/>
        </authorList>
    </citation>
    <scope>NUCLEOTIDE SEQUENCE [LARGE SCALE GENOMIC DNA]</scope>
    <source>
        <strain evidence="11 12">KT1a</strain>
    </source>
</reference>
<evidence type="ECO:0000256" key="2">
    <source>
        <dbReference type="ARBA" id="ARBA00007661"/>
    </source>
</evidence>
<comment type="subcellular location">
    <subcellularLocation>
        <location evidence="1 9">Endoplasmic reticulum membrane</location>
        <topology evidence="1 9">Multi-pass membrane protein</topology>
    </subcellularLocation>
</comment>
<organism evidence="11 12">
    <name type="scientific">Mucor flavus</name>
    <dbReference type="NCBI Taxonomy" id="439312"/>
    <lineage>
        <taxon>Eukaryota</taxon>
        <taxon>Fungi</taxon>
        <taxon>Fungi incertae sedis</taxon>
        <taxon>Mucoromycota</taxon>
        <taxon>Mucoromycotina</taxon>
        <taxon>Mucoromycetes</taxon>
        <taxon>Mucorales</taxon>
        <taxon>Mucorineae</taxon>
        <taxon>Mucoraceae</taxon>
        <taxon>Mucor</taxon>
    </lineage>
</organism>
<keyword evidence="4 9" id="KW-0256">Endoplasmic reticulum</keyword>
<dbReference type="InterPro" id="IPR009023">
    <property type="entry name" value="HMG_CoA_Rdtase_NAD(P)-bd_sf"/>
</dbReference>
<feature type="domain" description="SSD" evidence="10">
    <location>
        <begin position="252"/>
        <end position="385"/>
    </location>
</feature>
<dbReference type="Proteomes" id="UP001473302">
    <property type="component" value="Unassembled WGS sequence"/>
</dbReference>
<evidence type="ECO:0000256" key="9">
    <source>
        <dbReference type="RuleBase" id="RU361219"/>
    </source>
</evidence>
<dbReference type="InterPro" id="IPR053958">
    <property type="entry name" value="HMGCR/SNAP/NPC1-like_SSD"/>
</dbReference>
<proteinExistence type="inferred from homology"/>
<keyword evidence="6 9" id="KW-1133">Transmembrane helix</keyword>
<evidence type="ECO:0000259" key="10">
    <source>
        <dbReference type="PROSITE" id="PS50156"/>
    </source>
</evidence>
<dbReference type="PANTHER" id="PTHR10572:SF24">
    <property type="entry name" value="3-HYDROXY-3-METHYLGLUTARYL-COENZYME A REDUCTASE"/>
    <property type="match status" value="1"/>
</dbReference>
<keyword evidence="8 9" id="KW-0472">Membrane</keyword>
<dbReference type="Gene3D" id="1.10.3270.10">
    <property type="entry name" value="HMGR, N-terminal domain"/>
    <property type="match status" value="1"/>
</dbReference>
<dbReference type="Pfam" id="PF12349">
    <property type="entry name" value="Sterol-sensing"/>
    <property type="match status" value="1"/>
</dbReference>
<dbReference type="InterPro" id="IPR004554">
    <property type="entry name" value="HMG_CoA_Rdtase_eu_arc"/>
</dbReference>
<dbReference type="InterPro" id="IPR009029">
    <property type="entry name" value="HMG_CoA_Rdtase_sub-bd_dom_sf"/>
</dbReference>
<keyword evidence="12" id="KW-1185">Reference proteome</keyword>
<evidence type="ECO:0000313" key="12">
    <source>
        <dbReference type="Proteomes" id="UP001473302"/>
    </source>
</evidence>
<comment type="pathway">
    <text evidence="9">Metabolic intermediate biosynthesis; (R)-mevalonate biosynthesis; (R)-mevalonate from acetyl-CoA: step 3/3.</text>
</comment>
<dbReference type="Pfam" id="PF00368">
    <property type="entry name" value="HMG-CoA_red"/>
    <property type="match status" value="1"/>
</dbReference>
<evidence type="ECO:0000256" key="1">
    <source>
        <dbReference type="ARBA" id="ARBA00004477"/>
    </source>
</evidence>
<comment type="catalytic activity">
    <reaction evidence="9">
        <text>(R)-mevalonate + 2 NADP(+) + CoA = (3S)-3-hydroxy-3-methylglutaryl-CoA + 2 NADPH + 2 H(+)</text>
        <dbReference type="Rhea" id="RHEA:15989"/>
        <dbReference type="ChEBI" id="CHEBI:15378"/>
        <dbReference type="ChEBI" id="CHEBI:36464"/>
        <dbReference type="ChEBI" id="CHEBI:43074"/>
        <dbReference type="ChEBI" id="CHEBI:57287"/>
        <dbReference type="ChEBI" id="CHEBI:57783"/>
        <dbReference type="ChEBI" id="CHEBI:58349"/>
        <dbReference type="EC" id="1.1.1.34"/>
    </reaction>
</comment>
<sequence>MKTTRRSVKNPIEMMVACLILGSVTYVYLFNLAKSSELLASAIYPSSTHATFLYASPSDTSFSPILEYTTLIPPVTHLGIKQFDISQVNGLSKQSLINILQFQDYVESDLHFSDGRLPNAWTYRDNLCYKTKNKCFMQSPLENWNNDINLLQKDQNPLSKLDFSQQNKIVLSFLFDLNDSQHVQAAALWELKVMSLSLDKLVPLTKHHRYESTSTILWLARVIKNIFKDMIERMNNASKVNLIVISTGYILMASTFLSLYIRMHKLGSKYTLGSPVSPILLSEATPFLIVTIGFERPYKLTKCIFEENSKYTTDRTTNNVHQVISNAVRSTAPSLIRDGFLEILVFMLGAKSALPGLREFCLMSAILIAYDMVLMFTWYISVLSLKLELRKIQETTIVRVTNNPSTSTPLTNVRESIRDSSKKPTIIKAKLLLIIGFLIMHVFEFCSTLSFSSFEPNLDPKSTVTTSSTMEPILNSIIHHHRQSVNGTTSLLLKVSLPLSFQILKVQPSYEVFRPPYITGLLEKLYTTYTIYAQDPVISKWVVTILMASVLLNTYLFEIAKHAKPHQIIQTILTDQTPPKKQYRKKGKGKGTIMRALDDCLEILHSTEMGAPELADEEVISLVQHGHIAPYSLDRVIGDFERAVRIRKTLISRASVTQALEASALPVSGYDYAKVLGACCENVIGYMPIPVGVAGPMLIDGSKTHIPMATTEGCLIASVSRGCKAVNAGGGATTVLIADGMTRGPCVEFPNTTEADQCKQWMEAQGLDKVTQAFNFTSRFARMKNLQTAVAGNLLYIRFSATTGDAMGMNMISKGCEKALAIIAEQFPGMKIVSLSSNYCTDKKPAAINWIEGRGKSVVAEAVIPKEIVEQVLKTSVEALVELNLSKNLIGSAVAGSVGGFNAHAANILTAVYIAAGQDPAQNVESSNCITLMKCINNGRDLHISCSMPSIEVGTVGGGTILPPQQAMLDMLGVCGPHLTDPGKNAQRLARIICATVMAGELSLSSALAAGHLVQAHMEYNRTSTLPESSKYTKN</sequence>
<dbReference type="PRINTS" id="PR00071">
    <property type="entry name" value="HMGCOARDTASE"/>
</dbReference>
<dbReference type="SUPFAM" id="SSF55035">
    <property type="entry name" value="NAD-binding domain of HMG-CoA reductase"/>
    <property type="match status" value="1"/>
</dbReference>
<name>A0ABP9Z495_9FUNG</name>
<dbReference type="Gene3D" id="3.90.770.10">
    <property type="entry name" value="3-hydroxy-3-methylglutaryl-coenzyme A Reductase, Chain A, domain 2"/>
    <property type="match status" value="1"/>
</dbReference>
<dbReference type="InterPro" id="IPR023074">
    <property type="entry name" value="HMG_CoA_Rdtase_cat_sf"/>
</dbReference>
<dbReference type="CDD" id="cd00643">
    <property type="entry name" value="HMG-CoA_reductase_classI"/>
    <property type="match status" value="1"/>
</dbReference>
<feature type="transmembrane region" description="Helical" evidence="9">
    <location>
        <begin position="240"/>
        <end position="261"/>
    </location>
</feature>
<evidence type="ECO:0000256" key="6">
    <source>
        <dbReference type="ARBA" id="ARBA00022989"/>
    </source>
</evidence>
<evidence type="ECO:0000256" key="5">
    <source>
        <dbReference type="ARBA" id="ARBA00022857"/>
    </source>
</evidence>
<dbReference type="Gene3D" id="3.30.70.420">
    <property type="entry name" value="Hydroxymethylglutaryl-CoA reductase, class I/II, NAD/NADP-binding domain"/>
    <property type="match status" value="1"/>
</dbReference>
<dbReference type="PROSITE" id="PS50065">
    <property type="entry name" value="HMG_COA_REDUCTASE_4"/>
    <property type="match status" value="1"/>
</dbReference>
<dbReference type="PANTHER" id="PTHR10572">
    <property type="entry name" value="3-HYDROXY-3-METHYLGLUTARYL-COENZYME A REDUCTASE"/>
    <property type="match status" value="1"/>
</dbReference>
<dbReference type="InterPro" id="IPR002202">
    <property type="entry name" value="HMG_CoA_Rdtase"/>
</dbReference>
<dbReference type="EMBL" id="BAABUK010000019">
    <property type="protein sequence ID" value="GAA5813930.1"/>
    <property type="molecule type" value="Genomic_DNA"/>
</dbReference>
<evidence type="ECO:0000256" key="4">
    <source>
        <dbReference type="ARBA" id="ARBA00022824"/>
    </source>
</evidence>
<accession>A0ABP9Z495</accession>
<evidence type="ECO:0000256" key="3">
    <source>
        <dbReference type="ARBA" id="ARBA00022692"/>
    </source>
</evidence>
<dbReference type="EC" id="1.1.1.34" evidence="9"/>
<evidence type="ECO:0000256" key="7">
    <source>
        <dbReference type="ARBA" id="ARBA00023002"/>
    </source>
</evidence>
<gene>
    <name evidence="11" type="ORF">MFLAVUS_007419</name>
</gene>
<keyword evidence="3 9" id="KW-0812">Transmembrane</keyword>
<dbReference type="InterPro" id="IPR000731">
    <property type="entry name" value="SSD"/>
</dbReference>
<dbReference type="PROSITE" id="PS01192">
    <property type="entry name" value="HMG_COA_REDUCTASE_3"/>
    <property type="match status" value="1"/>
</dbReference>
<keyword evidence="7 9" id="KW-0560">Oxidoreductase</keyword>